<dbReference type="PANTHER" id="PTHR45702">
    <property type="entry name" value="ADAM10/ADAM17 METALLOPEPTIDASE FAMILY MEMBER"/>
    <property type="match status" value="1"/>
</dbReference>
<feature type="signal peptide" evidence="3">
    <location>
        <begin position="1"/>
        <end position="22"/>
    </location>
</feature>
<dbReference type="GO" id="GO:0004222">
    <property type="term" value="F:metalloendopeptidase activity"/>
    <property type="evidence" value="ECO:0007669"/>
    <property type="project" value="TreeGrafter"/>
</dbReference>
<dbReference type="InterPro" id="IPR051489">
    <property type="entry name" value="ADAM_Metalloproteinase"/>
</dbReference>
<organism evidence="5 6">
    <name type="scientific">Dibothriocephalus latus</name>
    <name type="common">Fish tapeworm</name>
    <name type="synonym">Diphyllobothrium latum</name>
    <dbReference type="NCBI Taxonomy" id="60516"/>
    <lineage>
        <taxon>Eukaryota</taxon>
        <taxon>Metazoa</taxon>
        <taxon>Spiralia</taxon>
        <taxon>Lophotrochozoa</taxon>
        <taxon>Platyhelminthes</taxon>
        <taxon>Cestoda</taxon>
        <taxon>Eucestoda</taxon>
        <taxon>Diphyllobothriidea</taxon>
        <taxon>Diphyllobothriidae</taxon>
        <taxon>Dibothriocephalus</taxon>
    </lineage>
</organism>
<dbReference type="GO" id="GO:0005886">
    <property type="term" value="C:plasma membrane"/>
    <property type="evidence" value="ECO:0007669"/>
    <property type="project" value="TreeGrafter"/>
</dbReference>
<proteinExistence type="predicted"/>
<dbReference type="PROSITE" id="PS51257">
    <property type="entry name" value="PROKAR_LIPOPROTEIN"/>
    <property type="match status" value="1"/>
</dbReference>
<evidence type="ECO:0000259" key="4">
    <source>
        <dbReference type="Pfam" id="PF01562"/>
    </source>
</evidence>
<feature type="region of interest" description="Disordered" evidence="2">
    <location>
        <begin position="191"/>
        <end position="210"/>
    </location>
</feature>
<evidence type="ECO:0000256" key="3">
    <source>
        <dbReference type="SAM" id="SignalP"/>
    </source>
</evidence>
<dbReference type="OrthoDB" id="6272741at2759"/>
<feature type="chain" id="PRO_5017962023" description="Peptidase M12B propeptide domain-containing protein" evidence="3">
    <location>
        <begin position="23"/>
        <end position="378"/>
    </location>
</feature>
<dbReference type="Pfam" id="PF01562">
    <property type="entry name" value="Pep_M12B_propep"/>
    <property type="match status" value="1"/>
</dbReference>
<evidence type="ECO:0000313" key="6">
    <source>
        <dbReference type="Proteomes" id="UP000281553"/>
    </source>
</evidence>
<reference evidence="5 6" key="1">
    <citation type="submission" date="2018-11" db="EMBL/GenBank/DDBJ databases">
        <authorList>
            <consortium name="Pathogen Informatics"/>
        </authorList>
    </citation>
    <scope>NUCLEOTIDE SEQUENCE [LARGE SCALE GENOMIC DNA]</scope>
</reference>
<dbReference type="AlphaFoldDB" id="A0A3P7LYR6"/>
<dbReference type="GO" id="GO:0006509">
    <property type="term" value="P:membrane protein ectodomain proteolysis"/>
    <property type="evidence" value="ECO:0007669"/>
    <property type="project" value="TreeGrafter"/>
</dbReference>
<gene>
    <name evidence="5" type="ORF">DILT_LOCUS11029</name>
</gene>
<keyword evidence="6" id="KW-1185">Reference proteome</keyword>
<keyword evidence="1" id="KW-1015">Disulfide bond</keyword>
<evidence type="ECO:0000256" key="1">
    <source>
        <dbReference type="ARBA" id="ARBA00023157"/>
    </source>
</evidence>
<keyword evidence="3" id="KW-0732">Signal</keyword>
<sequence length="378" mass="41556">MRLKDYVVCGLILLACQSLAGAENIPGISAYDVLNYPSLPDSENHVRKKRSTSEQSPTKFDEPTHLNFSAFGRSFSLVLYRDTSLYSPNLDVTVGGKKSTPDLSSAVTQHAVRGFLRNYPKSLVFGTLVNGIFRGTIATRASLLVQPMQPSDSAAKEEDDQVFYVEPSGNFFGEPSAFHSIIYKAADAEDGPALSRGRRSPKGSKEPWFCGLSDPSISKRLKDSSQPAEAHLQGLYQAKPGSGCRNCRVDEGPTSRVCSLYLQSDTFLWNHVIGLPHIRGNKDLAVKEIASIFTQHVQGAQAIYQHANFTDSSNPTLREGNHAYQHIILIPMTVKCVEMDTAAGFTRPDPYRQLNPVPSVFAFLGVFPLFDFHKDGPP</sequence>
<evidence type="ECO:0000313" key="5">
    <source>
        <dbReference type="EMBL" id="VDN15198.1"/>
    </source>
</evidence>
<protein>
    <recommendedName>
        <fullName evidence="4">Peptidase M12B propeptide domain-containing protein</fullName>
    </recommendedName>
</protein>
<name>A0A3P7LYR6_DIBLA</name>
<dbReference type="EMBL" id="UYRU01061722">
    <property type="protein sequence ID" value="VDN15198.1"/>
    <property type="molecule type" value="Genomic_DNA"/>
</dbReference>
<dbReference type="InterPro" id="IPR002870">
    <property type="entry name" value="Peptidase_M12B_N"/>
</dbReference>
<evidence type="ECO:0000256" key="2">
    <source>
        <dbReference type="SAM" id="MobiDB-lite"/>
    </source>
</evidence>
<feature type="domain" description="Peptidase M12B propeptide" evidence="4">
    <location>
        <begin position="41"/>
        <end position="99"/>
    </location>
</feature>
<dbReference type="GO" id="GO:0007219">
    <property type="term" value="P:Notch signaling pathway"/>
    <property type="evidence" value="ECO:0007669"/>
    <property type="project" value="TreeGrafter"/>
</dbReference>
<dbReference type="Proteomes" id="UP000281553">
    <property type="component" value="Unassembled WGS sequence"/>
</dbReference>
<accession>A0A3P7LYR6</accession>
<dbReference type="PANTHER" id="PTHR45702:SF2">
    <property type="entry name" value="KUZBANIAN, ISOFORM A"/>
    <property type="match status" value="1"/>
</dbReference>